<gene>
    <name evidence="1" type="ORF">BWGO95_05216</name>
</gene>
<name>A0A1C4G3M6_BACMY</name>
<reference evidence="1 2" key="1">
    <citation type="submission" date="2016-08" db="EMBL/GenBank/DDBJ databases">
        <authorList>
            <person name="Seilhamer J.J."/>
        </authorList>
    </citation>
    <scope>NUCLEOTIDE SEQUENCE [LARGE SCALE GENOMIC DNA]</scope>
    <source>
        <strain evidence="1 2">SDA_GO95</strain>
    </source>
</reference>
<dbReference type="AlphaFoldDB" id="A0A1C4G3M6"/>
<organism evidence="1 2">
    <name type="scientific">Bacillus mycoides</name>
    <dbReference type="NCBI Taxonomy" id="1405"/>
    <lineage>
        <taxon>Bacteria</taxon>
        <taxon>Bacillati</taxon>
        <taxon>Bacillota</taxon>
        <taxon>Bacilli</taxon>
        <taxon>Bacillales</taxon>
        <taxon>Bacillaceae</taxon>
        <taxon>Bacillus</taxon>
        <taxon>Bacillus cereus group</taxon>
    </lineage>
</organism>
<dbReference type="EMBL" id="FMAK01000057">
    <property type="protein sequence ID" value="SCB70995.1"/>
    <property type="molecule type" value="Genomic_DNA"/>
</dbReference>
<dbReference type="Proteomes" id="UP000195696">
    <property type="component" value="Unassembled WGS sequence"/>
</dbReference>
<protein>
    <submittedName>
        <fullName evidence="1">Uncharacterized protein</fullName>
    </submittedName>
</protein>
<evidence type="ECO:0000313" key="1">
    <source>
        <dbReference type="EMBL" id="SCB70995.1"/>
    </source>
</evidence>
<proteinExistence type="predicted"/>
<accession>A0A1C4G3M6</accession>
<evidence type="ECO:0000313" key="2">
    <source>
        <dbReference type="Proteomes" id="UP000195696"/>
    </source>
</evidence>
<sequence length="25" mass="2903">MMNKKNGGIAKNEKYFKGIFMLIIL</sequence>